<dbReference type="KEGG" id="nfn:NFRAN_0459"/>
<protein>
    <submittedName>
        <fullName evidence="1">Uncharacterized protein</fullName>
    </submittedName>
</protein>
<reference evidence="1 2" key="1">
    <citation type="submission" date="2019-02" db="EMBL/GenBank/DDBJ databases">
        <authorList>
            <person name="Lehtovirta-Morley E L."/>
        </authorList>
    </citation>
    <scope>NUCLEOTIDE SEQUENCE [LARGE SCALE GENOMIC DNA]</scope>
    <source>
        <strain evidence="1">NFRAN1</strain>
    </source>
</reference>
<proteinExistence type="predicted"/>
<name>A0A484I7Q5_9ARCH</name>
<accession>A0A484I7Q5</accession>
<organism evidence="1 2">
    <name type="scientific">Candidatus Nitrosocosmicus franklandianus</name>
    <dbReference type="NCBI Taxonomy" id="1798806"/>
    <lineage>
        <taxon>Archaea</taxon>
        <taxon>Nitrososphaerota</taxon>
        <taxon>Nitrososphaeria</taxon>
        <taxon>Nitrososphaerales</taxon>
        <taxon>Nitrososphaeraceae</taxon>
        <taxon>Candidatus Nitrosocosmicus</taxon>
    </lineage>
</organism>
<dbReference type="GeneID" id="39419996"/>
<evidence type="ECO:0000313" key="1">
    <source>
        <dbReference type="EMBL" id="VFJ12780.1"/>
    </source>
</evidence>
<dbReference type="EMBL" id="LR216287">
    <property type="protein sequence ID" value="VFJ12780.1"/>
    <property type="molecule type" value="Genomic_DNA"/>
</dbReference>
<dbReference type="OrthoDB" id="6558at2157"/>
<sequence length="110" mass="13017">MKNGIDDLILDYCANLSNIGEGLEPDVLAYWYKRIEDRSKEMCSTELGEKIIFKQDRILWMKFEINISKRTVPLVLDSIRQCIPLMPYSTSLYFEKVYQVILDEFNRELV</sequence>
<keyword evidence="2" id="KW-1185">Reference proteome</keyword>
<dbReference type="Proteomes" id="UP000294299">
    <property type="component" value="Chromosome NFRAN"/>
</dbReference>
<dbReference type="RefSeq" id="WP_134482830.1">
    <property type="nucleotide sequence ID" value="NZ_LR216287.1"/>
</dbReference>
<evidence type="ECO:0000313" key="2">
    <source>
        <dbReference type="Proteomes" id="UP000294299"/>
    </source>
</evidence>
<dbReference type="AlphaFoldDB" id="A0A484I7Q5"/>
<gene>
    <name evidence="1" type="ORF">NFRAN_0459</name>
</gene>